<evidence type="ECO:0000256" key="1">
    <source>
        <dbReference type="ARBA" id="ARBA00006484"/>
    </source>
</evidence>
<dbReference type="EMBL" id="QQTP01000003">
    <property type="protein sequence ID" value="RDJ26952.1"/>
    <property type="molecule type" value="Genomic_DNA"/>
</dbReference>
<dbReference type="Gene3D" id="3.40.50.720">
    <property type="entry name" value="NAD(P)-binding Rossmann-like Domain"/>
    <property type="match status" value="1"/>
</dbReference>
<keyword evidence="4" id="KW-1185">Reference proteome</keyword>
<proteinExistence type="inferred from homology"/>
<name>A0A370LAF6_9HYPH</name>
<reference evidence="4" key="1">
    <citation type="submission" date="2018-07" db="EMBL/GenBank/DDBJ databases">
        <authorList>
            <person name="Safronova V.I."/>
            <person name="Chirak E.R."/>
            <person name="Sazanova A.L."/>
        </authorList>
    </citation>
    <scope>NUCLEOTIDE SEQUENCE [LARGE SCALE GENOMIC DNA]</scope>
    <source>
        <strain evidence="4">RCAM04685</strain>
    </source>
</reference>
<dbReference type="SUPFAM" id="SSF51735">
    <property type="entry name" value="NAD(P)-binding Rossmann-fold domains"/>
    <property type="match status" value="1"/>
</dbReference>
<feature type="region of interest" description="Disordered" evidence="2">
    <location>
        <begin position="18"/>
        <end position="47"/>
    </location>
</feature>
<organism evidence="3 4">
    <name type="scientific">Bosea caraganae</name>
    <dbReference type="NCBI Taxonomy" id="2763117"/>
    <lineage>
        <taxon>Bacteria</taxon>
        <taxon>Pseudomonadati</taxon>
        <taxon>Pseudomonadota</taxon>
        <taxon>Alphaproteobacteria</taxon>
        <taxon>Hyphomicrobiales</taxon>
        <taxon>Boseaceae</taxon>
        <taxon>Bosea</taxon>
    </lineage>
</organism>
<evidence type="ECO:0000256" key="2">
    <source>
        <dbReference type="SAM" id="MobiDB-lite"/>
    </source>
</evidence>
<comment type="similarity">
    <text evidence="1">Belongs to the short-chain dehydrogenases/reductases (SDR) family.</text>
</comment>
<dbReference type="InterPro" id="IPR002347">
    <property type="entry name" value="SDR_fam"/>
</dbReference>
<dbReference type="AlphaFoldDB" id="A0A370LAF6"/>
<comment type="caution">
    <text evidence="3">The sequence shown here is derived from an EMBL/GenBank/DDBJ whole genome shotgun (WGS) entry which is preliminary data.</text>
</comment>
<dbReference type="InterPro" id="IPR050259">
    <property type="entry name" value="SDR"/>
</dbReference>
<protein>
    <submittedName>
        <fullName evidence="3">SDR family NAD(P)-dependent oxidoreductase</fullName>
    </submittedName>
</protein>
<evidence type="ECO:0000313" key="3">
    <source>
        <dbReference type="EMBL" id="RDJ26952.1"/>
    </source>
</evidence>
<dbReference type="FunFam" id="3.40.50.720:FF:000084">
    <property type="entry name" value="Short-chain dehydrogenase reductase"/>
    <property type="match status" value="1"/>
</dbReference>
<accession>A0A370LAF6</accession>
<gene>
    <name evidence="3" type="ORF">DWE98_08925</name>
</gene>
<dbReference type="InterPro" id="IPR036291">
    <property type="entry name" value="NAD(P)-bd_dom_sf"/>
</dbReference>
<dbReference type="PANTHER" id="PTHR42879">
    <property type="entry name" value="3-OXOACYL-(ACYL-CARRIER-PROTEIN) REDUCTASE"/>
    <property type="match status" value="1"/>
</dbReference>
<evidence type="ECO:0000313" key="4">
    <source>
        <dbReference type="Proteomes" id="UP000255207"/>
    </source>
</evidence>
<sequence>MALLRRLHREYRGGLRPVRGQGDLLTPPPSASTRIARGTSSGLRDTGRRKHVDLGLKGKVALVTGASRGLGKAIARRLLDEGASVAILARTQSTLDEAAAELSAGGGQVMTVAADVGDTEGYPYPAAVQSVLDRFGRVDILVNNAGTHIRGTIDDTTFPMLEKQLHEKLFGFLGMIQAVMPAMRRQGDGRIVNVIGQAARHGHPDRLPSGTTNVAKMALNKNVADALARQGIRVVAVCPQCIETELVTRLVAKEMRERGVDKATASAGFTRATVLGRLGTPEEVADTVAFMASDRAGFICGSSVSIDGGYNRYVFG</sequence>
<dbReference type="PRINTS" id="PR00081">
    <property type="entry name" value="GDHRDH"/>
</dbReference>
<dbReference type="OrthoDB" id="9789398at2"/>
<dbReference type="Proteomes" id="UP000255207">
    <property type="component" value="Unassembled WGS sequence"/>
</dbReference>
<dbReference type="Pfam" id="PF13561">
    <property type="entry name" value="adh_short_C2"/>
    <property type="match status" value="1"/>
</dbReference>